<dbReference type="InterPro" id="IPR014729">
    <property type="entry name" value="Rossmann-like_a/b/a_fold"/>
</dbReference>
<evidence type="ECO:0000259" key="2">
    <source>
        <dbReference type="Pfam" id="PF00582"/>
    </source>
</evidence>
<organism evidence="3 4">
    <name type="scientific">Streptomyces griseus</name>
    <dbReference type="NCBI Taxonomy" id="1911"/>
    <lineage>
        <taxon>Bacteria</taxon>
        <taxon>Bacillati</taxon>
        <taxon>Actinomycetota</taxon>
        <taxon>Actinomycetes</taxon>
        <taxon>Kitasatosporales</taxon>
        <taxon>Streptomycetaceae</taxon>
        <taxon>Streptomyces</taxon>
    </lineage>
</organism>
<dbReference type="RefSeq" id="WP_100457892.1">
    <property type="nucleotide sequence ID" value="NZ_UHID01000007.1"/>
</dbReference>
<dbReference type="Pfam" id="PF00582">
    <property type="entry name" value="Usp"/>
    <property type="match status" value="1"/>
</dbReference>
<name>A0A380P3G6_STRGR</name>
<gene>
    <name evidence="3" type="ORF">NCTC7807_03730</name>
</gene>
<protein>
    <submittedName>
        <fullName evidence="3">Universal stress protein UspA-related nucleotide-binding protein</fullName>
    </submittedName>
</protein>
<comment type="similarity">
    <text evidence="1">Belongs to the universal stress protein A family.</text>
</comment>
<dbReference type="InterPro" id="IPR006016">
    <property type="entry name" value="UspA"/>
</dbReference>
<dbReference type="GeneID" id="95073121"/>
<dbReference type="Proteomes" id="UP000254150">
    <property type="component" value="Unassembled WGS sequence"/>
</dbReference>
<dbReference type="PANTHER" id="PTHR46553:SF3">
    <property type="entry name" value="ADENINE NUCLEOTIDE ALPHA HYDROLASES-LIKE SUPERFAMILY PROTEIN"/>
    <property type="match status" value="1"/>
</dbReference>
<reference evidence="3 4" key="1">
    <citation type="submission" date="2018-06" db="EMBL/GenBank/DDBJ databases">
        <authorList>
            <consortium name="Pathogen Informatics"/>
            <person name="Doyle S."/>
        </authorList>
    </citation>
    <scope>NUCLEOTIDE SEQUENCE [LARGE SCALE GENOMIC DNA]</scope>
    <source>
        <strain evidence="3 4">NCTC7807</strain>
    </source>
</reference>
<dbReference type="CDD" id="cd23659">
    <property type="entry name" value="USP_At3g01520-like"/>
    <property type="match status" value="1"/>
</dbReference>
<dbReference type="SUPFAM" id="SSF52402">
    <property type="entry name" value="Adenine nucleotide alpha hydrolases-like"/>
    <property type="match status" value="1"/>
</dbReference>
<sequence length="170" mass="17620">MTENATGTAGATASPSPRPVIVAGVDGSPTSRDALLWAAEEARLRGAVLRVVCGWEWSSPFNLIGPALEHAAPDAGTPSMEELTRTRTEELITQTLGEEPGVPVEVRVVQGPATGVLVEASEGATLIVVGTRGHSGLKGAVLGSVSRHVTQHARCNVVVVRGRRDTAEGE</sequence>
<dbReference type="PANTHER" id="PTHR46553">
    <property type="entry name" value="ADENINE NUCLEOTIDE ALPHA HYDROLASES-LIKE SUPERFAMILY PROTEIN"/>
    <property type="match status" value="1"/>
</dbReference>
<dbReference type="PRINTS" id="PR01438">
    <property type="entry name" value="UNVRSLSTRESS"/>
</dbReference>
<accession>A0A380P3G6</accession>
<evidence type="ECO:0000313" key="3">
    <source>
        <dbReference type="EMBL" id="SUP59675.1"/>
    </source>
</evidence>
<dbReference type="EMBL" id="UHID01000007">
    <property type="protein sequence ID" value="SUP59675.1"/>
    <property type="molecule type" value="Genomic_DNA"/>
</dbReference>
<evidence type="ECO:0000256" key="1">
    <source>
        <dbReference type="ARBA" id="ARBA00008791"/>
    </source>
</evidence>
<evidence type="ECO:0000313" key="4">
    <source>
        <dbReference type="Proteomes" id="UP000254150"/>
    </source>
</evidence>
<dbReference type="Gene3D" id="3.40.50.620">
    <property type="entry name" value="HUPs"/>
    <property type="match status" value="1"/>
</dbReference>
<feature type="domain" description="UspA" evidence="2">
    <location>
        <begin position="21"/>
        <end position="161"/>
    </location>
</feature>
<proteinExistence type="inferred from homology"/>
<dbReference type="AlphaFoldDB" id="A0A380P3G6"/>
<dbReference type="InterPro" id="IPR006015">
    <property type="entry name" value="Universal_stress_UspA"/>
</dbReference>